<organism evidence="4 5">
    <name type="scientific">Athelia psychrophila</name>
    <dbReference type="NCBI Taxonomy" id="1759441"/>
    <lineage>
        <taxon>Eukaryota</taxon>
        <taxon>Fungi</taxon>
        <taxon>Dikarya</taxon>
        <taxon>Basidiomycota</taxon>
        <taxon>Agaricomycotina</taxon>
        <taxon>Agaricomycetes</taxon>
        <taxon>Agaricomycetidae</taxon>
        <taxon>Atheliales</taxon>
        <taxon>Atheliaceae</taxon>
        <taxon>Athelia</taxon>
    </lineage>
</organism>
<dbReference type="Gene3D" id="1.25.40.20">
    <property type="entry name" value="Ankyrin repeat-containing domain"/>
    <property type="match status" value="1"/>
</dbReference>
<dbReference type="OrthoDB" id="194358at2759"/>
<dbReference type="PANTHER" id="PTHR24171">
    <property type="entry name" value="ANKYRIN REPEAT DOMAIN-CONTAINING PROTEIN 39-RELATED"/>
    <property type="match status" value="1"/>
</dbReference>
<dbReference type="Proteomes" id="UP000076532">
    <property type="component" value="Unassembled WGS sequence"/>
</dbReference>
<dbReference type="InterPro" id="IPR036770">
    <property type="entry name" value="Ankyrin_rpt-contain_sf"/>
</dbReference>
<dbReference type="PROSITE" id="PS50088">
    <property type="entry name" value="ANK_REPEAT"/>
    <property type="match status" value="1"/>
</dbReference>
<evidence type="ECO:0000256" key="1">
    <source>
        <dbReference type="ARBA" id="ARBA00022737"/>
    </source>
</evidence>
<reference evidence="4 5" key="1">
    <citation type="journal article" date="2016" name="Mol. Biol. Evol.">
        <title>Comparative Genomics of Early-Diverging Mushroom-Forming Fungi Provides Insights into the Origins of Lignocellulose Decay Capabilities.</title>
        <authorList>
            <person name="Nagy L.G."/>
            <person name="Riley R."/>
            <person name="Tritt A."/>
            <person name="Adam C."/>
            <person name="Daum C."/>
            <person name="Floudas D."/>
            <person name="Sun H."/>
            <person name="Yadav J.S."/>
            <person name="Pangilinan J."/>
            <person name="Larsson K.H."/>
            <person name="Matsuura K."/>
            <person name="Barry K."/>
            <person name="Labutti K."/>
            <person name="Kuo R."/>
            <person name="Ohm R.A."/>
            <person name="Bhattacharya S.S."/>
            <person name="Shirouzu T."/>
            <person name="Yoshinaga Y."/>
            <person name="Martin F.M."/>
            <person name="Grigoriev I.V."/>
            <person name="Hibbett D.S."/>
        </authorList>
    </citation>
    <scope>NUCLEOTIDE SEQUENCE [LARGE SCALE GENOMIC DNA]</scope>
    <source>
        <strain evidence="4 5">CBS 109695</strain>
    </source>
</reference>
<evidence type="ECO:0000313" key="4">
    <source>
        <dbReference type="EMBL" id="KZP08804.1"/>
    </source>
</evidence>
<name>A0A165XR00_9AGAM</name>
<dbReference type="PROSITE" id="PS50297">
    <property type="entry name" value="ANK_REP_REGION"/>
    <property type="match status" value="1"/>
</dbReference>
<evidence type="ECO:0000256" key="2">
    <source>
        <dbReference type="ARBA" id="ARBA00023043"/>
    </source>
</evidence>
<dbReference type="SUPFAM" id="SSF48403">
    <property type="entry name" value="Ankyrin repeat"/>
    <property type="match status" value="1"/>
</dbReference>
<dbReference type="Pfam" id="PF12796">
    <property type="entry name" value="Ank_2"/>
    <property type="match status" value="1"/>
</dbReference>
<evidence type="ECO:0000256" key="3">
    <source>
        <dbReference type="PROSITE-ProRule" id="PRU00023"/>
    </source>
</evidence>
<feature type="repeat" description="ANK" evidence="3">
    <location>
        <begin position="89"/>
        <end position="116"/>
    </location>
</feature>
<keyword evidence="1" id="KW-0677">Repeat</keyword>
<feature type="non-terminal residue" evidence="4">
    <location>
        <position position="116"/>
    </location>
</feature>
<feature type="non-terminal residue" evidence="4">
    <location>
        <position position="1"/>
    </location>
</feature>
<dbReference type="STRING" id="436010.A0A165XR00"/>
<dbReference type="AlphaFoldDB" id="A0A165XR00"/>
<sequence length="116" mass="12070">AQSIINPGADMNAEAGYASGLVVASRNTHIETVKLLVENGPHTDTEKGEMYGVALVAASSQGHLEIIELLILVAKGALLDTEGGMYGAALREASFQGHLEIVELLVKNGADLNTKG</sequence>
<dbReference type="EMBL" id="KV417713">
    <property type="protein sequence ID" value="KZP08804.1"/>
    <property type="molecule type" value="Genomic_DNA"/>
</dbReference>
<dbReference type="InterPro" id="IPR002110">
    <property type="entry name" value="Ankyrin_rpt"/>
</dbReference>
<accession>A0A165XR00</accession>
<keyword evidence="5" id="KW-1185">Reference proteome</keyword>
<keyword evidence="2 3" id="KW-0040">ANK repeat</keyword>
<proteinExistence type="predicted"/>
<gene>
    <name evidence="4" type="ORF">FIBSPDRAFT_666574</name>
</gene>
<protein>
    <submittedName>
        <fullName evidence="4">Uncharacterized protein</fullName>
    </submittedName>
</protein>
<evidence type="ECO:0000313" key="5">
    <source>
        <dbReference type="Proteomes" id="UP000076532"/>
    </source>
</evidence>